<dbReference type="AlphaFoldDB" id="A0AAI9DIK1"/>
<dbReference type="GO" id="GO:0016829">
    <property type="term" value="F:lyase activity"/>
    <property type="evidence" value="ECO:0007669"/>
    <property type="project" value="UniProtKB-KW"/>
</dbReference>
<keyword evidence="5" id="KW-0456">Lyase</keyword>
<comment type="caution">
    <text evidence="5">The sequence shown here is derived from an EMBL/GenBank/DDBJ whole genome shotgun (WGS) entry which is preliminary data.</text>
</comment>
<dbReference type="PANTHER" id="PTHR47870">
    <property type="entry name" value="CYTOCHROME C-TYPE BIOGENESIS PROTEIN CCMH"/>
    <property type="match status" value="1"/>
</dbReference>
<evidence type="ECO:0000313" key="5">
    <source>
        <dbReference type="EMBL" id="EML1472132.1"/>
    </source>
</evidence>
<gene>
    <name evidence="5" type="ORF">QEG54_002874</name>
</gene>
<evidence type="ECO:0000256" key="2">
    <source>
        <dbReference type="ARBA" id="ARBA00022803"/>
    </source>
</evidence>
<dbReference type="InterPro" id="IPR019734">
    <property type="entry name" value="TPR_rpt"/>
</dbReference>
<dbReference type="PROSITE" id="PS50005">
    <property type="entry name" value="TPR"/>
    <property type="match status" value="1"/>
</dbReference>
<protein>
    <submittedName>
        <fullName evidence="5">Heme lyase NrfEFG subunit NrfG</fullName>
    </submittedName>
</protein>
<dbReference type="SUPFAM" id="SSF48452">
    <property type="entry name" value="TPR-like"/>
    <property type="match status" value="1"/>
</dbReference>
<feature type="domain" description="Cytochrome c-type biogenesis protein H TPR" evidence="4">
    <location>
        <begin position="36"/>
        <end position="170"/>
    </location>
</feature>
<dbReference type="Pfam" id="PF23914">
    <property type="entry name" value="TPR_CcmH_CycH"/>
    <property type="match status" value="1"/>
</dbReference>
<dbReference type="Gene3D" id="1.25.40.10">
    <property type="entry name" value="Tetratricopeptide repeat domain"/>
    <property type="match status" value="1"/>
</dbReference>
<sequence length="195" mass="21942">MNRIRRTLLLVAAGALFLAAASQLLIPRWQAVRHEQQRLADPLRDFADRQTPQAALQSLQTRIRANPQESEAWARLGEFYLWRSRYSDALRAYGQALALRGENAELRAALATVLYYQAGQRMTPQARAEIDKALADDPREVTALMLLAADAFLRADYAGAADIWQQVLDLNSDRIDRPAVIESVNMARMLARRPG</sequence>
<reference evidence="5" key="1">
    <citation type="submission" date="2024-02" db="EMBL/GenBank/DDBJ databases">
        <authorList>
            <consortium name="Clinical and Environmental Microbiology Branch: Whole genome sequencing antimicrobial resistance pathogens in the healthcare setting"/>
        </authorList>
    </citation>
    <scope>NUCLEOTIDE SEQUENCE</scope>
    <source>
        <strain evidence="5">2021DK-00143</strain>
    </source>
</reference>
<proteinExistence type="predicted"/>
<feature type="repeat" description="TPR" evidence="3">
    <location>
        <begin position="70"/>
        <end position="103"/>
    </location>
</feature>
<dbReference type="SMART" id="SM00028">
    <property type="entry name" value="TPR"/>
    <property type="match status" value="2"/>
</dbReference>
<dbReference type="EMBL" id="ABLOKC030000014">
    <property type="protein sequence ID" value="EML1472132.1"/>
    <property type="molecule type" value="Genomic_DNA"/>
</dbReference>
<keyword evidence="2 3" id="KW-0802">TPR repeat</keyword>
<dbReference type="RefSeq" id="WP_048287563.1">
    <property type="nucleotide sequence ID" value="NZ_LDZN01000005.1"/>
</dbReference>
<name>A0AAI9DIK1_PLUGE</name>
<dbReference type="PANTHER" id="PTHR47870:SF4">
    <property type="entry name" value="CYTOCHROME C-TYPE BIOGENESIS PROTEIN CYCH"/>
    <property type="match status" value="1"/>
</dbReference>
<evidence type="ECO:0000256" key="3">
    <source>
        <dbReference type="PROSITE-ProRule" id="PRU00339"/>
    </source>
</evidence>
<dbReference type="GO" id="GO:0005886">
    <property type="term" value="C:plasma membrane"/>
    <property type="evidence" value="ECO:0007669"/>
    <property type="project" value="TreeGrafter"/>
</dbReference>
<evidence type="ECO:0000256" key="1">
    <source>
        <dbReference type="ARBA" id="ARBA00022737"/>
    </source>
</evidence>
<dbReference type="InterPro" id="IPR051263">
    <property type="entry name" value="C-type_cytochrome_biogenesis"/>
</dbReference>
<evidence type="ECO:0000259" key="4">
    <source>
        <dbReference type="Pfam" id="PF23914"/>
    </source>
</evidence>
<dbReference type="InterPro" id="IPR056413">
    <property type="entry name" value="TPR_CcmH_CycH"/>
</dbReference>
<organism evidence="5">
    <name type="scientific">Pluralibacter gergoviae</name>
    <name type="common">Enterobacter gergoviae</name>
    <dbReference type="NCBI Taxonomy" id="61647"/>
    <lineage>
        <taxon>Bacteria</taxon>
        <taxon>Pseudomonadati</taxon>
        <taxon>Pseudomonadota</taxon>
        <taxon>Gammaproteobacteria</taxon>
        <taxon>Enterobacterales</taxon>
        <taxon>Enterobacteriaceae</taxon>
        <taxon>Pluralibacter</taxon>
    </lineage>
</organism>
<dbReference type="InterPro" id="IPR011990">
    <property type="entry name" value="TPR-like_helical_dom_sf"/>
</dbReference>
<accession>A0AAI9DIK1</accession>
<keyword evidence="1" id="KW-0677">Repeat</keyword>